<name>A0AAU8JAN6_9CYAN</name>
<dbReference type="EMBL" id="CP159837">
    <property type="protein sequence ID" value="XCM36258.1"/>
    <property type="molecule type" value="Genomic_DNA"/>
</dbReference>
<proteinExistence type="predicted"/>
<dbReference type="AlphaFoldDB" id="A0AAU8JAN6"/>
<gene>
    <name evidence="2" type="ORF">ABWT76_005007</name>
</gene>
<dbReference type="RefSeq" id="WP_054464768.1">
    <property type="nucleotide sequence ID" value="NZ_CP159837.1"/>
</dbReference>
<feature type="region of interest" description="Disordered" evidence="1">
    <location>
        <begin position="193"/>
        <end position="220"/>
    </location>
</feature>
<sequence length="220" mass="25284">MTNNQPDLGQGFNNIEQIRELLFGTQMKQVSSRLDSLEAALKEQKEETEKRLFVLRIETDKSLQKLQESLSTELQTYMRTLSEELKAIKEKGIKDKDEIDEQIESISKRLSSNVANLDEAIDKQTRSLRDDVLSSHKKLQGDLIHMKKQLLENFEKRLSTLGSSKVSREDIADMFFEIVLKLKGPEQLQLKGTEFPSTWEEENTSSKSEYLLLEESQGNG</sequence>
<reference evidence="2" key="1">
    <citation type="submission" date="2024-07" db="EMBL/GenBank/DDBJ databases">
        <authorList>
            <person name="Kim Y.J."/>
            <person name="Jeong J.Y."/>
        </authorList>
    </citation>
    <scope>NUCLEOTIDE SEQUENCE</scope>
    <source>
        <strain evidence="2">GIHE-MW2</strain>
    </source>
</reference>
<protein>
    <submittedName>
        <fullName evidence="2">Uncharacterized protein</fullName>
    </submittedName>
</protein>
<feature type="compositionally biased region" description="Low complexity" evidence="1">
    <location>
        <begin position="205"/>
        <end position="220"/>
    </location>
</feature>
<organism evidence="2">
    <name type="scientific">Planktothricoides raciborskii GIHE-MW2</name>
    <dbReference type="NCBI Taxonomy" id="2792601"/>
    <lineage>
        <taxon>Bacteria</taxon>
        <taxon>Bacillati</taxon>
        <taxon>Cyanobacteriota</taxon>
        <taxon>Cyanophyceae</taxon>
        <taxon>Oscillatoriophycideae</taxon>
        <taxon>Oscillatoriales</taxon>
        <taxon>Oscillatoriaceae</taxon>
        <taxon>Planktothricoides</taxon>
    </lineage>
</organism>
<evidence type="ECO:0000256" key="1">
    <source>
        <dbReference type="SAM" id="MobiDB-lite"/>
    </source>
</evidence>
<evidence type="ECO:0000313" key="2">
    <source>
        <dbReference type="EMBL" id="XCM36258.1"/>
    </source>
</evidence>
<dbReference type="SUPFAM" id="SSF47162">
    <property type="entry name" value="Apolipoprotein"/>
    <property type="match status" value="1"/>
</dbReference>
<accession>A0AAU8JAN6</accession>